<dbReference type="OMA" id="HIGFTMN"/>
<dbReference type="InterPro" id="IPR000719">
    <property type="entry name" value="Prot_kinase_dom"/>
</dbReference>
<dbReference type="Pfam" id="PF00069">
    <property type="entry name" value="Pkinase"/>
    <property type="match status" value="1"/>
</dbReference>
<gene>
    <name evidence="6" type="ORF">PPRIM_AZ9-3.1.T0750047</name>
</gene>
<evidence type="ECO:0000256" key="1">
    <source>
        <dbReference type="ARBA" id="ARBA00022741"/>
    </source>
</evidence>
<dbReference type="CDD" id="cd07834">
    <property type="entry name" value="STKc_MAPK"/>
    <property type="match status" value="1"/>
</dbReference>
<dbReference type="GO" id="GO:0004674">
    <property type="term" value="F:protein serine/threonine kinase activity"/>
    <property type="evidence" value="ECO:0007669"/>
    <property type="project" value="UniProtKB-KW"/>
</dbReference>
<keyword evidence="4" id="KW-0808">Transferase</keyword>
<feature type="binding site" evidence="3">
    <location>
        <position position="67"/>
    </location>
    <ligand>
        <name>ATP</name>
        <dbReference type="ChEBI" id="CHEBI:30616"/>
    </ligand>
</feature>
<keyword evidence="2 3" id="KW-0067">ATP-binding</keyword>
<reference evidence="6" key="1">
    <citation type="submission" date="2021-01" db="EMBL/GenBank/DDBJ databases">
        <authorList>
            <consortium name="Genoscope - CEA"/>
            <person name="William W."/>
        </authorList>
    </citation>
    <scope>NUCLEOTIDE SEQUENCE</scope>
</reference>
<dbReference type="PANTHER" id="PTHR24055">
    <property type="entry name" value="MITOGEN-ACTIVATED PROTEIN KINASE"/>
    <property type="match status" value="1"/>
</dbReference>
<protein>
    <recommendedName>
        <fullName evidence="5">Protein kinase domain-containing protein</fullName>
    </recommendedName>
</protein>
<evidence type="ECO:0000259" key="5">
    <source>
        <dbReference type="PROSITE" id="PS50011"/>
    </source>
</evidence>
<dbReference type="SMART" id="SM00220">
    <property type="entry name" value="S_TKc"/>
    <property type="match status" value="1"/>
</dbReference>
<dbReference type="PROSITE" id="PS50011">
    <property type="entry name" value="PROTEIN_KINASE_DOM"/>
    <property type="match status" value="1"/>
</dbReference>
<keyword evidence="7" id="KW-1185">Reference proteome</keyword>
<keyword evidence="1 3" id="KW-0547">Nucleotide-binding</keyword>
<comment type="caution">
    <text evidence="6">The sequence shown here is derived from an EMBL/GenBank/DDBJ whole genome shotgun (WGS) entry which is preliminary data.</text>
</comment>
<dbReference type="InterPro" id="IPR017441">
    <property type="entry name" value="Protein_kinase_ATP_BS"/>
</dbReference>
<keyword evidence="4" id="KW-0723">Serine/threonine-protein kinase</keyword>
<dbReference type="GO" id="GO:0005524">
    <property type="term" value="F:ATP binding"/>
    <property type="evidence" value="ECO:0007669"/>
    <property type="project" value="UniProtKB-UniRule"/>
</dbReference>
<dbReference type="PROSITE" id="PS00108">
    <property type="entry name" value="PROTEIN_KINASE_ST"/>
    <property type="match status" value="1"/>
</dbReference>
<dbReference type="Proteomes" id="UP000688137">
    <property type="component" value="Unassembled WGS sequence"/>
</dbReference>
<name>A0A8S1N6P1_PARPR</name>
<organism evidence="6 7">
    <name type="scientific">Paramecium primaurelia</name>
    <dbReference type="NCBI Taxonomy" id="5886"/>
    <lineage>
        <taxon>Eukaryota</taxon>
        <taxon>Sar</taxon>
        <taxon>Alveolata</taxon>
        <taxon>Ciliophora</taxon>
        <taxon>Intramacronucleata</taxon>
        <taxon>Oligohymenophorea</taxon>
        <taxon>Peniculida</taxon>
        <taxon>Parameciidae</taxon>
        <taxon>Paramecium</taxon>
    </lineage>
</organism>
<evidence type="ECO:0000313" key="6">
    <source>
        <dbReference type="EMBL" id="CAD8085751.1"/>
    </source>
</evidence>
<dbReference type="InterPro" id="IPR050117">
    <property type="entry name" value="MAPK"/>
</dbReference>
<sequence>MDIKEQYAQYTQKNYTANVFKVGDHNFILDKRYNPTNQLGSGAYGVVLQADDLKAPPEGPKKVAIKKIEKTFQHRFYAKRTLRELKILRNLKHENIVNLITIALPKSRVSMNDIYLVTELLDTDLRKVLEREHAKLTEDHYKLFLYQILRGIKYMHSANILHRDLKPRNILLNKEDCMLKVCDFGLSRALLSQGLNGQNPNVMTDYVETRYYRAPELLLGLKQYTKAVDMWSVGCIFAEIVRGKALWRGASAESQLKLIFETMGTPNKQEIKNYKDPFFQQKMLEAVVHLGQFQKVPLDKIIKGISPQGYDLLEKLLEIDFTKRITADEALAHPYFEDLHSPEDEPFRQPVSDKEFEFELYELTTEQLKDMVYEEILLYHFPDFRKEYERKIAENESVIKHILTGQSARLIDPLADDDFPDFQ</sequence>
<dbReference type="PROSITE" id="PS00107">
    <property type="entry name" value="PROTEIN_KINASE_ATP"/>
    <property type="match status" value="1"/>
</dbReference>
<dbReference type="EMBL" id="CAJJDM010000078">
    <property type="protein sequence ID" value="CAD8085751.1"/>
    <property type="molecule type" value="Genomic_DNA"/>
</dbReference>
<evidence type="ECO:0000256" key="2">
    <source>
        <dbReference type="ARBA" id="ARBA00022840"/>
    </source>
</evidence>
<dbReference type="FunFam" id="1.10.510.10:FF:000098">
    <property type="entry name" value="Mitogen-activated protein kinase 1"/>
    <property type="match status" value="1"/>
</dbReference>
<comment type="similarity">
    <text evidence="4">Belongs to the protein kinase superfamily.</text>
</comment>
<feature type="domain" description="Protein kinase" evidence="5">
    <location>
        <begin position="33"/>
        <end position="336"/>
    </location>
</feature>
<evidence type="ECO:0000256" key="4">
    <source>
        <dbReference type="RuleBase" id="RU000304"/>
    </source>
</evidence>
<dbReference type="AlphaFoldDB" id="A0A8S1N6P1"/>
<proteinExistence type="inferred from homology"/>
<evidence type="ECO:0000256" key="3">
    <source>
        <dbReference type="PROSITE-ProRule" id="PRU10141"/>
    </source>
</evidence>
<dbReference type="FunFam" id="3.30.200.20:FF:000815">
    <property type="entry name" value="Mitogen-activated protein kinase"/>
    <property type="match status" value="1"/>
</dbReference>
<keyword evidence="4" id="KW-0418">Kinase</keyword>
<dbReference type="InterPro" id="IPR008271">
    <property type="entry name" value="Ser/Thr_kinase_AS"/>
</dbReference>
<accession>A0A8S1N6P1</accession>
<evidence type="ECO:0000313" key="7">
    <source>
        <dbReference type="Proteomes" id="UP000688137"/>
    </source>
</evidence>